<keyword evidence="1" id="KW-1133">Transmembrane helix</keyword>
<dbReference type="AlphaFoldDB" id="A0A822WNH4"/>
<keyword evidence="1" id="KW-0812">Transmembrane</keyword>
<proteinExistence type="predicted"/>
<sequence length="59" mass="5936">MLTAIITFMIGLFGAALISFGAWMVFPPAGIIAAGVFCLLASYFAARAAAPANDSPGGN</sequence>
<feature type="transmembrane region" description="Helical" evidence="1">
    <location>
        <begin position="31"/>
        <end position="50"/>
    </location>
</feature>
<dbReference type="Proteomes" id="UP000076205">
    <property type="component" value="Unassembled WGS sequence"/>
</dbReference>
<name>A0A822WNH4_9ENTR</name>
<organism evidence="2 3">
    <name type="scientific">Enterobacter hormaechei</name>
    <dbReference type="NCBI Taxonomy" id="158836"/>
    <lineage>
        <taxon>Bacteria</taxon>
        <taxon>Pseudomonadati</taxon>
        <taxon>Pseudomonadota</taxon>
        <taxon>Gammaproteobacteria</taxon>
        <taxon>Enterobacterales</taxon>
        <taxon>Enterobacteriaceae</taxon>
        <taxon>Enterobacter</taxon>
        <taxon>Enterobacter cloacae complex</taxon>
    </lineage>
</organism>
<feature type="transmembrane region" description="Helical" evidence="1">
    <location>
        <begin position="6"/>
        <end position="26"/>
    </location>
</feature>
<gene>
    <name evidence="2" type="ORF">SAMEA2273352_01661</name>
</gene>
<protein>
    <submittedName>
        <fullName evidence="2">Uncharacterized protein</fullName>
    </submittedName>
</protein>
<comment type="caution">
    <text evidence="2">The sequence shown here is derived from an EMBL/GenBank/DDBJ whole genome shotgun (WGS) entry which is preliminary data.</text>
</comment>
<evidence type="ECO:0000313" key="2">
    <source>
        <dbReference type="EMBL" id="CZX09172.1"/>
    </source>
</evidence>
<evidence type="ECO:0000256" key="1">
    <source>
        <dbReference type="SAM" id="Phobius"/>
    </source>
</evidence>
<reference evidence="2 3" key="1">
    <citation type="submission" date="2016-03" db="EMBL/GenBank/DDBJ databases">
        <authorList>
            <consortium name="Pathogen Informatics"/>
        </authorList>
    </citation>
    <scope>NUCLEOTIDE SEQUENCE [LARGE SCALE GENOMIC DNA]</scope>
    <source>
        <strain evidence="3">e1424</strain>
    </source>
</reference>
<dbReference type="RefSeq" id="WP_045351071.1">
    <property type="nucleotide sequence ID" value="NZ_CAXOHC010000029.1"/>
</dbReference>
<accession>A0A822WNH4</accession>
<keyword evidence="1" id="KW-0472">Membrane</keyword>
<evidence type="ECO:0000313" key="3">
    <source>
        <dbReference type="Proteomes" id="UP000076205"/>
    </source>
</evidence>
<dbReference type="EMBL" id="FJYW01000003">
    <property type="protein sequence ID" value="CZX09172.1"/>
    <property type="molecule type" value="Genomic_DNA"/>
</dbReference>